<sequence>MVLDPRLNEAGSFLEARPANLQKLPDILYQMLPRSRSMFYMCLQAADSTAKVVLEDFLLD</sequence>
<organism evidence="1 2">
    <name type="scientific">Populus alba x Populus x berolinensis</name>
    <dbReference type="NCBI Taxonomy" id="444605"/>
    <lineage>
        <taxon>Eukaryota</taxon>
        <taxon>Viridiplantae</taxon>
        <taxon>Streptophyta</taxon>
        <taxon>Embryophyta</taxon>
        <taxon>Tracheophyta</taxon>
        <taxon>Spermatophyta</taxon>
        <taxon>Magnoliopsida</taxon>
        <taxon>eudicotyledons</taxon>
        <taxon>Gunneridae</taxon>
        <taxon>Pentapetalae</taxon>
        <taxon>rosids</taxon>
        <taxon>fabids</taxon>
        <taxon>Malpighiales</taxon>
        <taxon>Salicaceae</taxon>
        <taxon>Saliceae</taxon>
        <taxon>Populus</taxon>
    </lineage>
</organism>
<proteinExistence type="predicted"/>
<evidence type="ECO:0000313" key="1">
    <source>
        <dbReference type="EMBL" id="KAJ6959463.1"/>
    </source>
</evidence>
<comment type="caution">
    <text evidence="1">The sequence shown here is derived from an EMBL/GenBank/DDBJ whole genome shotgun (WGS) entry which is preliminary data.</text>
</comment>
<evidence type="ECO:0000313" key="2">
    <source>
        <dbReference type="Proteomes" id="UP001164929"/>
    </source>
</evidence>
<dbReference type="AlphaFoldDB" id="A0AAD6LGJ2"/>
<gene>
    <name evidence="1" type="ORF">NC653_037718</name>
</gene>
<dbReference type="EMBL" id="JAQIZT010000017">
    <property type="protein sequence ID" value="KAJ6959463.1"/>
    <property type="molecule type" value="Genomic_DNA"/>
</dbReference>
<accession>A0AAD6LGJ2</accession>
<dbReference type="Proteomes" id="UP001164929">
    <property type="component" value="Chromosome 17"/>
</dbReference>
<reference evidence="1" key="1">
    <citation type="journal article" date="2023" name="Mol. Ecol. Resour.">
        <title>Chromosome-level genome assembly of a triploid poplar Populus alba 'Berolinensis'.</title>
        <authorList>
            <person name="Chen S."/>
            <person name="Yu Y."/>
            <person name="Wang X."/>
            <person name="Wang S."/>
            <person name="Zhang T."/>
            <person name="Zhou Y."/>
            <person name="He R."/>
            <person name="Meng N."/>
            <person name="Wang Y."/>
            <person name="Liu W."/>
            <person name="Liu Z."/>
            <person name="Liu J."/>
            <person name="Guo Q."/>
            <person name="Huang H."/>
            <person name="Sederoff R.R."/>
            <person name="Wang G."/>
            <person name="Qu G."/>
            <person name="Chen S."/>
        </authorList>
    </citation>
    <scope>NUCLEOTIDE SEQUENCE</scope>
    <source>
        <strain evidence="1">SC-2020</strain>
    </source>
</reference>
<keyword evidence="2" id="KW-1185">Reference proteome</keyword>
<name>A0AAD6LGJ2_9ROSI</name>
<protein>
    <submittedName>
        <fullName evidence="1">Uncharacterized protein</fullName>
    </submittedName>
</protein>